<dbReference type="InterPro" id="IPR024478">
    <property type="entry name" value="HlyB_4HB_MCP"/>
</dbReference>
<dbReference type="EMBL" id="BAAAZE010000002">
    <property type="protein sequence ID" value="GAA4012558.1"/>
    <property type="molecule type" value="Genomic_DNA"/>
</dbReference>
<dbReference type="InterPro" id="IPR004090">
    <property type="entry name" value="Chemotax_Me-accpt_rcpt"/>
</dbReference>
<dbReference type="CDD" id="cd11386">
    <property type="entry name" value="MCP_signal"/>
    <property type="match status" value="1"/>
</dbReference>
<evidence type="ECO:0000256" key="1">
    <source>
        <dbReference type="ARBA" id="ARBA00022481"/>
    </source>
</evidence>
<proteinExistence type="inferred from homology"/>
<protein>
    <submittedName>
        <fullName evidence="8">Methyl-accepting chemotaxis protein</fullName>
    </submittedName>
</protein>
<keyword evidence="5" id="KW-0812">Transmembrane</keyword>
<comment type="caution">
    <text evidence="8">The sequence shown here is derived from an EMBL/GenBank/DDBJ whole genome shotgun (WGS) entry which is preliminary data.</text>
</comment>
<dbReference type="Pfam" id="PF00015">
    <property type="entry name" value="MCPsignal"/>
    <property type="match status" value="1"/>
</dbReference>
<evidence type="ECO:0000256" key="2">
    <source>
        <dbReference type="ARBA" id="ARBA00029447"/>
    </source>
</evidence>
<keyword evidence="5" id="KW-1133">Transmembrane helix</keyword>
<evidence type="ECO:0000259" key="7">
    <source>
        <dbReference type="PROSITE" id="PS50885"/>
    </source>
</evidence>
<feature type="domain" description="Methyl-accepting transducer" evidence="6">
    <location>
        <begin position="277"/>
        <end position="506"/>
    </location>
</feature>
<evidence type="ECO:0000256" key="3">
    <source>
        <dbReference type="PROSITE-ProRule" id="PRU00284"/>
    </source>
</evidence>
<dbReference type="RefSeq" id="WP_344761429.1">
    <property type="nucleotide sequence ID" value="NZ_BAAAZE010000002.1"/>
</dbReference>
<dbReference type="PROSITE" id="PS50885">
    <property type="entry name" value="HAMP"/>
    <property type="match status" value="1"/>
</dbReference>
<evidence type="ECO:0000313" key="9">
    <source>
        <dbReference type="Proteomes" id="UP001501353"/>
    </source>
</evidence>
<feature type="region of interest" description="Disordered" evidence="4">
    <location>
        <begin position="551"/>
        <end position="577"/>
    </location>
</feature>
<sequence>MKLSNMTVRNRLKIGFSLLLALLLLVTVIGLNRMGQIQARLHNIVNVNNVETQQVLTMRITVYDRMIAVRNLALMTETSEMQAELDRLKTNLTSYVAAETELNNMLAASGQPRAEQKTLLAKIKESETAALPLIAKATELGLQNKSAEATTVLVKELRPIQRQWTDGITALVKFEEQQNARDMQSAEDQYASARILMISLASVALLIGLAAALLISRSLAQQLGGEPTYAAEIANKIAGGDLTVAVLVRPNDTSSLIYSMNQMRDNLANIVGQVRMGTDTIATASAEIASGNLDLSSRTEQQASSLEETASSMEELTATVKQNADNARQANILAKSASEVAVKGGAVVSQVVETMGSINESAKKITDIISVIDGIAFQTNILALNAAVEAARAGEQGRGFAVVASEVRSLAQRSAAAAKEIKILIADSVDKVDSGSKLVDEAGHTMIEIVNSVKRVTDIMGEITSASQEQTAGIEQINQAITQMDEVTQQNAALVEQAAAAAQSLQDQAGALSSVVGIFQVAGGTAQRLTTPVRQSAPQRTMTARRAPIIAKPATSTTRALPGTAKTGTDNSDWEEF</sequence>
<dbReference type="InterPro" id="IPR047347">
    <property type="entry name" value="YvaQ-like_sensor"/>
</dbReference>
<feature type="domain" description="HAMP" evidence="7">
    <location>
        <begin position="231"/>
        <end position="272"/>
    </location>
</feature>
<keyword evidence="9" id="KW-1185">Reference proteome</keyword>
<evidence type="ECO:0000256" key="4">
    <source>
        <dbReference type="SAM" id="MobiDB-lite"/>
    </source>
</evidence>
<evidence type="ECO:0000256" key="5">
    <source>
        <dbReference type="SAM" id="Phobius"/>
    </source>
</evidence>
<gene>
    <name evidence="8" type="ORF">GCM10022212_02810</name>
</gene>
<keyword evidence="1" id="KW-0488">Methylation</keyword>
<dbReference type="Pfam" id="PF12729">
    <property type="entry name" value="4HB_MCP_1"/>
    <property type="match status" value="1"/>
</dbReference>
<dbReference type="SUPFAM" id="SSF58104">
    <property type="entry name" value="Methyl-accepting chemotaxis protein (MCP) signaling domain"/>
    <property type="match status" value="1"/>
</dbReference>
<feature type="transmembrane region" description="Helical" evidence="5">
    <location>
        <begin position="195"/>
        <end position="215"/>
    </location>
</feature>
<name>A0ABP7SJA1_9BURK</name>
<dbReference type="SMART" id="SM00283">
    <property type="entry name" value="MA"/>
    <property type="match status" value="1"/>
</dbReference>
<keyword evidence="3" id="KW-0807">Transducer</keyword>
<dbReference type="InterPro" id="IPR051310">
    <property type="entry name" value="MCP_chemotaxis"/>
</dbReference>
<dbReference type="Proteomes" id="UP001501353">
    <property type="component" value="Unassembled WGS sequence"/>
</dbReference>
<dbReference type="PANTHER" id="PTHR43531">
    <property type="entry name" value="PROTEIN ICFG"/>
    <property type="match status" value="1"/>
</dbReference>
<comment type="similarity">
    <text evidence="2">Belongs to the methyl-accepting chemotaxis (MCP) protein family.</text>
</comment>
<organism evidence="8 9">
    <name type="scientific">Actimicrobium antarcticum</name>
    <dbReference type="NCBI Taxonomy" id="1051899"/>
    <lineage>
        <taxon>Bacteria</taxon>
        <taxon>Pseudomonadati</taxon>
        <taxon>Pseudomonadota</taxon>
        <taxon>Betaproteobacteria</taxon>
        <taxon>Burkholderiales</taxon>
        <taxon>Oxalobacteraceae</taxon>
        <taxon>Actimicrobium</taxon>
    </lineage>
</organism>
<accession>A0ABP7SJA1</accession>
<dbReference type="PANTHER" id="PTHR43531:SF14">
    <property type="entry name" value="METHYL-ACCEPTING CHEMOTAXIS PROTEIN I-RELATED"/>
    <property type="match status" value="1"/>
</dbReference>
<dbReference type="InterPro" id="IPR004089">
    <property type="entry name" value="MCPsignal_dom"/>
</dbReference>
<reference evidence="9" key="1">
    <citation type="journal article" date="2019" name="Int. J. Syst. Evol. Microbiol.">
        <title>The Global Catalogue of Microorganisms (GCM) 10K type strain sequencing project: providing services to taxonomists for standard genome sequencing and annotation.</title>
        <authorList>
            <consortium name="The Broad Institute Genomics Platform"/>
            <consortium name="The Broad Institute Genome Sequencing Center for Infectious Disease"/>
            <person name="Wu L."/>
            <person name="Ma J."/>
        </authorList>
    </citation>
    <scope>NUCLEOTIDE SEQUENCE [LARGE SCALE GENOMIC DNA]</scope>
    <source>
        <strain evidence="9">JCM 16673</strain>
    </source>
</reference>
<keyword evidence="5" id="KW-0472">Membrane</keyword>
<evidence type="ECO:0000259" key="6">
    <source>
        <dbReference type="PROSITE" id="PS50111"/>
    </source>
</evidence>
<dbReference type="PRINTS" id="PR00260">
    <property type="entry name" value="CHEMTRNSDUCR"/>
</dbReference>
<dbReference type="Gene3D" id="1.10.287.950">
    <property type="entry name" value="Methyl-accepting chemotaxis protein"/>
    <property type="match status" value="1"/>
</dbReference>
<dbReference type="InterPro" id="IPR003660">
    <property type="entry name" value="HAMP_dom"/>
</dbReference>
<dbReference type="CDD" id="cd19411">
    <property type="entry name" value="MCP2201-like_sensor"/>
    <property type="match status" value="1"/>
</dbReference>
<dbReference type="PROSITE" id="PS50111">
    <property type="entry name" value="CHEMOTAXIS_TRANSDUC_2"/>
    <property type="match status" value="1"/>
</dbReference>
<evidence type="ECO:0000313" key="8">
    <source>
        <dbReference type="EMBL" id="GAA4012558.1"/>
    </source>
</evidence>